<dbReference type="InterPro" id="IPR050469">
    <property type="entry name" value="Diguanylate_Cyclase"/>
</dbReference>
<evidence type="ECO:0000313" key="5">
    <source>
        <dbReference type="Proteomes" id="UP001229486"/>
    </source>
</evidence>
<accession>A0AB73IN19</accession>
<dbReference type="GO" id="GO:0052621">
    <property type="term" value="F:diguanylate cyclase activity"/>
    <property type="evidence" value="ECO:0007669"/>
    <property type="project" value="UniProtKB-EC"/>
</dbReference>
<gene>
    <name evidence="4" type="ORF">J2793_006795</name>
</gene>
<dbReference type="SMART" id="SM00267">
    <property type="entry name" value="GGDEF"/>
    <property type="match status" value="1"/>
</dbReference>
<dbReference type="Pfam" id="PF00990">
    <property type="entry name" value="GGDEF"/>
    <property type="match status" value="1"/>
</dbReference>
<feature type="domain" description="GGDEF" evidence="3">
    <location>
        <begin position="1"/>
        <end position="123"/>
    </location>
</feature>
<dbReference type="EMBL" id="JAURTK010000018">
    <property type="protein sequence ID" value="MDP9651320.1"/>
    <property type="molecule type" value="Genomic_DNA"/>
</dbReference>
<dbReference type="InterPro" id="IPR043128">
    <property type="entry name" value="Rev_trsase/Diguanyl_cyclase"/>
</dbReference>
<protein>
    <recommendedName>
        <fullName evidence="1">diguanylate cyclase</fullName>
        <ecNumber evidence="1">2.7.7.65</ecNumber>
    </recommendedName>
</protein>
<name>A0AB73IN19_9BURK</name>
<dbReference type="GO" id="GO:0005886">
    <property type="term" value="C:plasma membrane"/>
    <property type="evidence" value="ECO:0007669"/>
    <property type="project" value="TreeGrafter"/>
</dbReference>
<reference evidence="4" key="1">
    <citation type="submission" date="2023-07" db="EMBL/GenBank/DDBJ databases">
        <title>Sorghum-associated microbial communities from plants grown in Nebraska, USA.</title>
        <authorList>
            <person name="Schachtman D."/>
        </authorList>
    </citation>
    <scope>NUCLEOTIDE SEQUENCE</scope>
    <source>
        <strain evidence="4">DS1061</strain>
    </source>
</reference>
<evidence type="ECO:0000256" key="1">
    <source>
        <dbReference type="ARBA" id="ARBA00012528"/>
    </source>
</evidence>
<evidence type="ECO:0000313" key="4">
    <source>
        <dbReference type="EMBL" id="MDP9651320.1"/>
    </source>
</evidence>
<dbReference type="CDD" id="cd01949">
    <property type="entry name" value="GGDEF"/>
    <property type="match status" value="1"/>
</dbReference>
<dbReference type="GO" id="GO:0043709">
    <property type="term" value="P:cell adhesion involved in single-species biofilm formation"/>
    <property type="evidence" value="ECO:0007669"/>
    <property type="project" value="TreeGrafter"/>
</dbReference>
<dbReference type="EC" id="2.7.7.65" evidence="1"/>
<dbReference type="PANTHER" id="PTHR45138">
    <property type="entry name" value="REGULATORY COMPONENTS OF SENSORY TRANSDUCTION SYSTEM"/>
    <property type="match status" value="1"/>
</dbReference>
<evidence type="ECO:0000259" key="3">
    <source>
        <dbReference type="PROSITE" id="PS50887"/>
    </source>
</evidence>
<dbReference type="GO" id="GO:1902201">
    <property type="term" value="P:negative regulation of bacterial-type flagellum-dependent cell motility"/>
    <property type="evidence" value="ECO:0007669"/>
    <property type="project" value="TreeGrafter"/>
</dbReference>
<dbReference type="PROSITE" id="PS50887">
    <property type="entry name" value="GGDEF"/>
    <property type="match status" value="1"/>
</dbReference>
<evidence type="ECO:0000256" key="2">
    <source>
        <dbReference type="ARBA" id="ARBA00034247"/>
    </source>
</evidence>
<comment type="catalytic activity">
    <reaction evidence="2">
        <text>2 GTP = 3',3'-c-di-GMP + 2 diphosphate</text>
        <dbReference type="Rhea" id="RHEA:24898"/>
        <dbReference type="ChEBI" id="CHEBI:33019"/>
        <dbReference type="ChEBI" id="CHEBI:37565"/>
        <dbReference type="ChEBI" id="CHEBI:58805"/>
        <dbReference type="EC" id="2.7.7.65"/>
    </reaction>
</comment>
<dbReference type="AlphaFoldDB" id="A0AB73IN19"/>
<dbReference type="NCBIfam" id="TIGR00254">
    <property type="entry name" value="GGDEF"/>
    <property type="match status" value="1"/>
</dbReference>
<dbReference type="InterPro" id="IPR029787">
    <property type="entry name" value="Nucleotide_cyclase"/>
</dbReference>
<dbReference type="InterPro" id="IPR000160">
    <property type="entry name" value="GGDEF_dom"/>
</dbReference>
<organism evidence="4 5">
    <name type="scientific">Paraburkholderia caledonica</name>
    <dbReference type="NCBI Taxonomy" id="134536"/>
    <lineage>
        <taxon>Bacteria</taxon>
        <taxon>Pseudomonadati</taxon>
        <taxon>Pseudomonadota</taxon>
        <taxon>Betaproteobacteria</taxon>
        <taxon>Burkholderiales</taxon>
        <taxon>Burkholderiaceae</taxon>
        <taxon>Paraburkholderia</taxon>
    </lineage>
</organism>
<sequence>MIVLDVDGLKAVNDLRGHAAGDQLIRAAANMLQSTLRDGTDHVFRIGGDEFAVVIDAPTFNMERWVEDRAQSWRGEIRRIGFPEAGISWGTARFSEANGTIDGWVSLADQRMYTAKRTAAVHR</sequence>
<dbReference type="Gene3D" id="3.30.70.270">
    <property type="match status" value="1"/>
</dbReference>
<dbReference type="SUPFAM" id="SSF55073">
    <property type="entry name" value="Nucleotide cyclase"/>
    <property type="match status" value="1"/>
</dbReference>
<proteinExistence type="predicted"/>
<dbReference type="PANTHER" id="PTHR45138:SF9">
    <property type="entry name" value="DIGUANYLATE CYCLASE DGCM-RELATED"/>
    <property type="match status" value="1"/>
</dbReference>
<dbReference type="Proteomes" id="UP001229486">
    <property type="component" value="Unassembled WGS sequence"/>
</dbReference>
<comment type="caution">
    <text evidence="4">The sequence shown here is derived from an EMBL/GenBank/DDBJ whole genome shotgun (WGS) entry which is preliminary data.</text>
</comment>